<dbReference type="Gene3D" id="3.40.710.10">
    <property type="entry name" value="DD-peptidase/beta-lactamase superfamily"/>
    <property type="match status" value="1"/>
</dbReference>
<evidence type="ECO:0000313" key="4">
    <source>
        <dbReference type="EMBL" id="WEG73802.1"/>
    </source>
</evidence>
<evidence type="ECO:0000313" key="5">
    <source>
        <dbReference type="Proteomes" id="UP001179647"/>
    </source>
</evidence>
<dbReference type="Proteomes" id="UP001179647">
    <property type="component" value="Chromosome"/>
</dbReference>
<gene>
    <name evidence="4" type="ORF">OL234_02505</name>
</gene>
<dbReference type="KEGG" id="vie:OL234_02505"/>
<dbReference type="AlphaFoldDB" id="A0AAF0I9V2"/>
<proteinExistence type="predicted"/>
<dbReference type="SUPFAM" id="SSF56601">
    <property type="entry name" value="beta-lactamase/transpeptidase-like"/>
    <property type="match status" value="1"/>
</dbReference>
<dbReference type="InterPro" id="IPR050491">
    <property type="entry name" value="AmpC-like"/>
</dbReference>
<dbReference type="InterPro" id="IPR012338">
    <property type="entry name" value="Beta-lactam/transpept-like"/>
</dbReference>
<dbReference type="EMBL" id="CP110232">
    <property type="protein sequence ID" value="WEG73802.1"/>
    <property type="molecule type" value="Genomic_DNA"/>
</dbReference>
<organism evidence="4 5">
    <name type="scientific">Vagococcus intermedius</name>
    <dbReference type="NCBI Taxonomy" id="2991418"/>
    <lineage>
        <taxon>Bacteria</taxon>
        <taxon>Bacillati</taxon>
        <taxon>Bacillota</taxon>
        <taxon>Bacilli</taxon>
        <taxon>Lactobacillales</taxon>
        <taxon>Enterococcaceae</taxon>
        <taxon>Vagococcus</taxon>
    </lineage>
</organism>
<evidence type="ECO:0000256" key="1">
    <source>
        <dbReference type="ARBA" id="ARBA00004370"/>
    </source>
</evidence>
<name>A0AAF0I9V2_9ENTE</name>
<dbReference type="InterPro" id="IPR001466">
    <property type="entry name" value="Beta-lactam-related"/>
</dbReference>
<evidence type="ECO:0000256" key="2">
    <source>
        <dbReference type="ARBA" id="ARBA00023136"/>
    </source>
</evidence>
<dbReference type="Pfam" id="PF00144">
    <property type="entry name" value="Beta-lactamase"/>
    <property type="match status" value="1"/>
</dbReference>
<dbReference type="GO" id="GO:0016020">
    <property type="term" value="C:membrane"/>
    <property type="evidence" value="ECO:0007669"/>
    <property type="project" value="UniProtKB-SubCell"/>
</dbReference>
<evidence type="ECO:0000259" key="3">
    <source>
        <dbReference type="Pfam" id="PF00144"/>
    </source>
</evidence>
<feature type="domain" description="Beta-lactamase-related" evidence="3">
    <location>
        <begin position="104"/>
        <end position="379"/>
    </location>
</feature>
<keyword evidence="5" id="KW-1185">Reference proteome</keyword>
<dbReference type="PANTHER" id="PTHR46825:SF11">
    <property type="entry name" value="PENICILLIN-BINDING PROTEIN 4"/>
    <property type="match status" value="1"/>
</dbReference>
<dbReference type="RefSeq" id="WP_275469602.1">
    <property type="nucleotide sequence ID" value="NZ_CP110232.1"/>
</dbReference>
<reference evidence="4" key="1">
    <citation type="submission" date="2022-10" db="EMBL/GenBank/DDBJ databases">
        <title>Vagococcus sp. isolated from poultry meat.</title>
        <authorList>
            <person name="Johansson P."/>
            <person name="Bjorkroth J."/>
        </authorList>
    </citation>
    <scope>NUCLEOTIDE SEQUENCE</scope>
    <source>
        <strain evidence="4">STAA11</strain>
    </source>
</reference>
<protein>
    <submittedName>
        <fullName evidence="4">Beta-lactamase family protein</fullName>
    </submittedName>
</protein>
<sequence>MKHTKHKYVRLRTCVITFLIGVLLSASLATLYLTQQVSELEHSFKKSEIKLTKKNKKLTSRLDNLQEKSSQSFSRIDYNKAINSDKTLSASLNQQINETTFQGSALVIKDNQVILNKGYGDANKEKEIKNQPDTEFMLASIQKSYTATLIMMLIQDKKLTFNTLLSEFYPEVPYSETITIRNLLDMSSGLFLEGNDPKGKSEEDTIAYVLKNVTYKQIDKWNYSSVNYMLLAAIIRQITGESYQDYLTKKIIAPLNLTHTGFYKEFTNDPEHTLSYDEKGKPVTIAEHNYSAELGTGNLYASTKDLLTYLHALMDGKLIARTSLDALWTNAPQNYAYTYASGLYHRDGFKKGHGLFRNYESSLFISNNGKNAVVLLQNSYNVTGSKLAEKLFKKL</sequence>
<comment type="subcellular location">
    <subcellularLocation>
        <location evidence="1">Membrane</location>
    </subcellularLocation>
</comment>
<keyword evidence="2" id="KW-0472">Membrane</keyword>
<accession>A0AAF0I9V2</accession>
<dbReference type="PANTHER" id="PTHR46825">
    <property type="entry name" value="D-ALANYL-D-ALANINE-CARBOXYPEPTIDASE/ENDOPEPTIDASE AMPH"/>
    <property type="match status" value="1"/>
</dbReference>